<comment type="caution">
    <text evidence="1">The sequence shown here is derived from an EMBL/GenBank/DDBJ whole genome shotgun (WGS) entry which is preliminary data.</text>
</comment>
<dbReference type="RefSeq" id="WP_204198736.1">
    <property type="nucleotide sequence ID" value="NZ_JAFEMC010000002.1"/>
</dbReference>
<reference evidence="1 2" key="1">
    <citation type="submission" date="2020-12" db="EMBL/GenBank/DDBJ databases">
        <title>Sphingomonas sp.</title>
        <authorList>
            <person name="Kim M.K."/>
        </authorList>
    </citation>
    <scope>NUCLEOTIDE SEQUENCE [LARGE SCALE GENOMIC DNA]</scope>
    <source>
        <strain evidence="1 2">BT552</strain>
    </source>
</reference>
<organism evidence="1 2">
    <name type="scientific">Sphingomonas longa</name>
    <dbReference type="NCBI Taxonomy" id="2778730"/>
    <lineage>
        <taxon>Bacteria</taxon>
        <taxon>Pseudomonadati</taxon>
        <taxon>Pseudomonadota</taxon>
        <taxon>Alphaproteobacteria</taxon>
        <taxon>Sphingomonadales</taxon>
        <taxon>Sphingomonadaceae</taxon>
        <taxon>Sphingomonas</taxon>
    </lineage>
</organism>
<accession>A0ABS2D6T4</accession>
<proteinExistence type="predicted"/>
<keyword evidence="2" id="KW-1185">Reference proteome</keyword>
<evidence type="ECO:0000313" key="2">
    <source>
        <dbReference type="Proteomes" id="UP000763641"/>
    </source>
</evidence>
<evidence type="ECO:0000313" key="1">
    <source>
        <dbReference type="EMBL" id="MBM6576632.1"/>
    </source>
</evidence>
<protein>
    <submittedName>
        <fullName evidence="1">Uncharacterized protein</fullName>
    </submittedName>
</protein>
<sequence length="78" mass="8641">MSLAKDEQALLLFTNRLLLDWISISIDSGSIAKSTVERLIDFSTQQVVQGAPWLQPELENFATLTKERLPPNGSANPD</sequence>
<gene>
    <name evidence="1" type="ORF">ILT43_09620</name>
</gene>
<name>A0ABS2D6T4_9SPHN</name>
<dbReference type="EMBL" id="JAFEMC010000002">
    <property type="protein sequence ID" value="MBM6576632.1"/>
    <property type="molecule type" value="Genomic_DNA"/>
</dbReference>
<dbReference type="Proteomes" id="UP000763641">
    <property type="component" value="Unassembled WGS sequence"/>
</dbReference>